<dbReference type="Proteomes" id="UP001550850">
    <property type="component" value="Unassembled WGS sequence"/>
</dbReference>
<dbReference type="SUPFAM" id="SSF48264">
    <property type="entry name" value="Cytochrome P450"/>
    <property type="match status" value="1"/>
</dbReference>
<evidence type="ECO:0000256" key="1">
    <source>
        <dbReference type="ARBA" id="ARBA00010617"/>
    </source>
</evidence>
<evidence type="ECO:0000313" key="4">
    <source>
        <dbReference type="Proteomes" id="UP001550850"/>
    </source>
</evidence>
<dbReference type="PRINTS" id="PR00359">
    <property type="entry name" value="BP450"/>
</dbReference>
<name>A0ABV2YPT6_9ACTN</name>
<reference evidence="3 4" key="1">
    <citation type="submission" date="2024-06" db="EMBL/GenBank/DDBJ databases">
        <title>The Natural Products Discovery Center: Release of the First 8490 Sequenced Strains for Exploring Actinobacteria Biosynthetic Diversity.</title>
        <authorList>
            <person name="Kalkreuter E."/>
            <person name="Kautsar S.A."/>
            <person name="Yang D."/>
            <person name="Bader C.D."/>
            <person name="Teijaro C.N."/>
            <person name="Fluegel L."/>
            <person name="Davis C.M."/>
            <person name="Simpson J.R."/>
            <person name="Lauterbach L."/>
            <person name="Steele A.D."/>
            <person name="Gui C."/>
            <person name="Meng S."/>
            <person name="Li G."/>
            <person name="Viehrig K."/>
            <person name="Ye F."/>
            <person name="Su P."/>
            <person name="Kiefer A.F."/>
            <person name="Nichols A."/>
            <person name="Cepeda A.J."/>
            <person name="Yan W."/>
            <person name="Fan B."/>
            <person name="Jiang Y."/>
            <person name="Adhikari A."/>
            <person name="Zheng C.-J."/>
            <person name="Schuster L."/>
            <person name="Cowan T.M."/>
            <person name="Smanski M.J."/>
            <person name="Chevrette M.G."/>
            <person name="De Carvalho L.P.S."/>
            <person name="Shen B."/>
        </authorList>
    </citation>
    <scope>NUCLEOTIDE SEQUENCE [LARGE SCALE GENOMIC DNA]</scope>
    <source>
        <strain evidence="3 4">NPDC038104</strain>
    </source>
</reference>
<evidence type="ECO:0000256" key="2">
    <source>
        <dbReference type="RuleBase" id="RU000461"/>
    </source>
</evidence>
<dbReference type="InterPro" id="IPR001128">
    <property type="entry name" value="Cyt_P450"/>
</dbReference>
<dbReference type="Gene3D" id="1.10.630.10">
    <property type="entry name" value="Cytochrome P450"/>
    <property type="match status" value="1"/>
</dbReference>
<keyword evidence="4" id="KW-1185">Reference proteome</keyword>
<dbReference type="InterPro" id="IPR002397">
    <property type="entry name" value="Cyt_P450_B"/>
</dbReference>
<dbReference type="Pfam" id="PF00067">
    <property type="entry name" value="p450"/>
    <property type="match status" value="1"/>
</dbReference>
<evidence type="ECO:0000313" key="3">
    <source>
        <dbReference type="EMBL" id="MEU3557716.1"/>
    </source>
</evidence>
<dbReference type="PRINTS" id="PR00385">
    <property type="entry name" value="P450"/>
</dbReference>
<dbReference type="PANTHER" id="PTHR46696:SF1">
    <property type="entry name" value="CYTOCHROME P450 YJIB-RELATED"/>
    <property type="match status" value="1"/>
</dbReference>
<comment type="similarity">
    <text evidence="1 2">Belongs to the cytochrome P450 family.</text>
</comment>
<dbReference type="InterPro" id="IPR036396">
    <property type="entry name" value="Cyt_P450_sf"/>
</dbReference>
<keyword evidence="2" id="KW-0503">Monooxygenase</keyword>
<dbReference type="RefSeq" id="WP_245967465.1">
    <property type="nucleotide sequence ID" value="NZ_BEVZ01000002.1"/>
</dbReference>
<organism evidence="3 4">
    <name type="scientific">Streptomyces fragilis</name>
    <dbReference type="NCBI Taxonomy" id="67301"/>
    <lineage>
        <taxon>Bacteria</taxon>
        <taxon>Bacillati</taxon>
        <taxon>Actinomycetota</taxon>
        <taxon>Actinomycetes</taxon>
        <taxon>Kitasatosporales</taxon>
        <taxon>Streptomycetaceae</taxon>
        <taxon>Streptomyces</taxon>
    </lineage>
</organism>
<dbReference type="CDD" id="cd11029">
    <property type="entry name" value="CYP107-like"/>
    <property type="match status" value="1"/>
</dbReference>
<protein>
    <submittedName>
        <fullName evidence="3">Cytochrome P450</fullName>
    </submittedName>
</protein>
<gene>
    <name evidence="3" type="ORF">AB0E65_26425</name>
</gene>
<dbReference type="EMBL" id="JBEZUR010000067">
    <property type="protein sequence ID" value="MEU3557716.1"/>
    <property type="molecule type" value="Genomic_DNA"/>
</dbReference>
<keyword evidence="2" id="KW-0479">Metal-binding</keyword>
<dbReference type="PANTHER" id="PTHR46696">
    <property type="entry name" value="P450, PUTATIVE (EUROFUNG)-RELATED"/>
    <property type="match status" value="1"/>
</dbReference>
<proteinExistence type="inferred from homology"/>
<keyword evidence="2" id="KW-0408">Iron</keyword>
<dbReference type="PROSITE" id="PS00086">
    <property type="entry name" value="CYTOCHROME_P450"/>
    <property type="match status" value="1"/>
</dbReference>
<accession>A0ABV2YPT6</accession>
<dbReference type="InterPro" id="IPR017972">
    <property type="entry name" value="Cyt_P450_CS"/>
</dbReference>
<comment type="caution">
    <text evidence="3">The sequence shown here is derived from an EMBL/GenBank/DDBJ whole genome shotgun (WGS) entry which is preliminary data.</text>
</comment>
<sequence length="416" mass="46282">MKCPHTGAVAEPSAGPLVIDPMVRDLDGETARLVASGPVVPIELLGVPAWSVTRHAVARDLLMDPRLVKDLNEWRLWREGVVTREWPLITMIDAGRSMFTVDGADHRRLRTKTAQALTPRRIEAIRDDIVAFTHELLDAMEEAGRDGSPVDMKAVFAQPLPMQVVCLLLDVPEESQPWLADGYKRFFSMLTPHEERLEILETFDRWYLDLIRERKAGPGDDLLSALIHSEEGGEPLSEDEVLGNLKALVAAGHETTIDLITSATRALLTHPDQLALVREGKVSWETVVEETLRWDPANSHLLMRFPTEDLTVGDTVIPKGDGVVMSYRAINRDREQHGADADAFDLTRATPIRHMAFGHGPHICPGAALSRLEAAIALPALFERFPRMRPALPDEEIRNLPVMTQNDLAAYPVFIA</sequence>
<keyword evidence="2" id="KW-0560">Oxidoreductase</keyword>
<keyword evidence="2" id="KW-0349">Heme</keyword>